<comment type="caution">
    <text evidence="1">The sequence shown here is derived from an EMBL/GenBank/DDBJ whole genome shotgun (WGS) entry which is preliminary data.</text>
</comment>
<evidence type="ECO:0008006" key="3">
    <source>
        <dbReference type="Google" id="ProtNLM"/>
    </source>
</evidence>
<sequence length="433" mass="49079">MPESLPTEVLEAIIDQVSDDDSKSHIQTLISVCLTSKALVPRAQKNIYSDITIHPASDSSYSTQNLEHSKMYQRTVLLVDTLLRKPTLAFHVKRLKCSMTTPLSPEDSKINRITEALSKMVNICHFTYRFTNLSEATHDGALFLNHVLLQSHVWLSAIAGILQTPTLRSLRLQNFRFFPPELLQIARGVVSLELSLTTIAGPKHFWDKVSSHVLEEYDPTPVYGIQWLEITWHSSREPPSRYLLSHCGRLTHLRARLISQPTERQSRMEWPVYNLHVDNLENLTHLDVQVDTYLRGPQTILYYMYGPWRWDFVLPKLSRLESLNIQLNFQGHFGVHRDTFGPQWGAIASVLRDQPEVVAALKEITMTIDVRTVDTGSNLDKRMSDADTLLGGIREAVGTYHSLALIDGCKQGRALAHYVHADVSVTPSTIAVQ</sequence>
<gene>
    <name evidence="1" type="ORF">FA13DRAFT_1818343</name>
</gene>
<name>A0A4Y7SR06_COPMI</name>
<dbReference type="AlphaFoldDB" id="A0A4Y7SR06"/>
<keyword evidence="2" id="KW-1185">Reference proteome</keyword>
<reference evidence="1 2" key="1">
    <citation type="journal article" date="2019" name="Nat. Ecol. Evol.">
        <title>Megaphylogeny resolves global patterns of mushroom evolution.</title>
        <authorList>
            <person name="Varga T."/>
            <person name="Krizsan K."/>
            <person name="Foldi C."/>
            <person name="Dima B."/>
            <person name="Sanchez-Garcia M."/>
            <person name="Sanchez-Ramirez S."/>
            <person name="Szollosi G.J."/>
            <person name="Szarkandi J.G."/>
            <person name="Papp V."/>
            <person name="Albert L."/>
            <person name="Andreopoulos W."/>
            <person name="Angelini C."/>
            <person name="Antonin V."/>
            <person name="Barry K.W."/>
            <person name="Bougher N.L."/>
            <person name="Buchanan P."/>
            <person name="Buyck B."/>
            <person name="Bense V."/>
            <person name="Catcheside P."/>
            <person name="Chovatia M."/>
            <person name="Cooper J."/>
            <person name="Damon W."/>
            <person name="Desjardin D."/>
            <person name="Finy P."/>
            <person name="Geml J."/>
            <person name="Haridas S."/>
            <person name="Hughes K."/>
            <person name="Justo A."/>
            <person name="Karasinski D."/>
            <person name="Kautmanova I."/>
            <person name="Kiss B."/>
            <person name="Kocsube S."/>
            <person name="Kotiranta H."/>
            <person name="LaButti K.M."/>
            <person name="Lechner B.E."/>
            <person name="Liimatainen K."/>
            <person name="Lipzen A."/>
            <person name="Lukacs Z."/>
            <person name="Mihaltcheva S."/>
            <person name="Morgado L.N."/>
            <person name="Niskanen T."/>
            <person name="Noordeloos M.E."/>
            <person name="Ohm R.A."/>
            <person name="Ortiz-Santana B."/>
            <person name="Ovrebo C."/>
            <person name="Racz N."/>
            <person name="Riley R."/>
            <person name="Savchenko A."/>
            <person name="Shiryaev A."/>
            <person name="Soop K."/>
            <person name="Spirin V."/>
            <person name="Szebenyi C."/>
            <person name="Tomsovsky M."/>
            <person name="Tulloss R.E."/>
            <person name="Uehling J."/>
            <person name="Grigoriev I.V."/>
            <person name="Vagvolgyi C."/>
            <person name="Papp T."/>
            <person name="Martin F.M."/>
            <person name="Miettinen O."/>
            <person name="Hibbett D.S."/>
            <person name="Nagy L.G."/>
        </authorList>
    </citation>
    <scope>NUCLEOTIDE SEQUENCE [LARGE SCALE GENOMIC DNA]</scope>
    <source>
        <strain evidence="1 2">FP101781</strain>
    </source>
</reference>
<dbReference type="EMBL" id="QPFP01000075">
    <property type="protein sequence ID" value="TEB23689.1"/>
    <property type="molecule type" value="Genomic_DNA"/>
</dbReference>
<proteinExistence type="predicted"/>
<evidence type="ECO:0000313" key="1">
    <source>
        <dbReference type="EMBL" id="TEB23689.1"/>
    </source>
</evidence>
<protein>
    <recommendedName>
        <fullName evidence="3">F-box domain-containing protein</fullName>
    </recommendedName>
</protein>
<accession>A0A4Y7SR06</accession>
<evidence type="ECO:0000313" key="2">
    <source>
        <dbReference type="Proteomes" id="UP000298030"/>
    </source>
</evidence>
<organism evidence="1 2">
    <name type="scientific">Coprinellus micaceus</name>
    <name type="common">Glistening ink-cap mushroom</name>
    <name type="synonym">Coprinus micaceus</name>
    <dbReference type="NCBI Taxonomy" id="71717"/>
    <lineage>
        <taxon>Eukaryota</taxon>
        <taxon>Fungi</taxon>
        <taxon>Dikarya</taxon>
        <taxon>Basidiomycota</taxon>
        <taxon>Agaricomycotina</taxon>
        <taxon>Agaricomycetes</taxon>
        <taxon>Agaricomycetidae</taxon>
        <taxon>Agaricales</taxon>
        <taxon>Agaricineae</taxon>
        <taxon>Psathyrellaceae</taxon>
        <taxon>Coprinellus</taxon>
    </lineage>
</organism>
<dbReference type="OrthoDB" id="2745898at2759"/>
<dbReference type="Proteomes" id="UP000298030">
    <property type="component" value="Unassembled WGS sequence"/>
</dbReference>